<keyword evidence="1" id="KW-0812">Transmembrane</keyword>
<dbReference type="InParanoid" id="G4TPM5"/>
<dbReference type="OrthoDB" id="2279611at2759"/>
<dbReference type="OMA" id="LGQCPLT"/>
<dbReference type="EMBL" id="CAFZ01000213">
    <property type="protein sequence ID" value="CCA73271.1"/>
    <property type="molecule type" value="Genomic_DNA"/>
</dbReference>
<gene>
    <name evidence="2" type="ORF">PIIN_07226</name>
</gene>
<sequence>MPSKTLLAVWGVIDFLLLAAGGMTIAISVLFKAPDPIRNIALTDFDLNFGLVLGIFYVATFCLSIGAILQRNHVTIGLAILNWALIADAIVTVIYGANLWYMTLQETLNFSRVWNTTTPARRVAVQEKFKCCGFLNNTAVEASGFCATPANALDNGCSATFLPLADTMLMDAFTTVYGYTAILVLFFLATMCVIKKRQETERFRQIDAKRGGGGFV</sequence>
<reference evidence="2 3" key="1">
    <citation type="journal article" date="2011" name="PLoS Pathog.">
        <title>Endophytic Life Strategies Decoded by Genome and Transcriptome Analyses of the Mutualistic Root Symbiont Piriformospora indica.</title>
        <authorList>
            <person name="Zuccaro A."/>
            <person name="Lahrmann U."/>
            <person name="Guldener U."/>
            <person name="Langen G."/>
            <person name="Pfiffi S."/>
            <person name="Biedenkopf D."/>
            <person name="Wong P."/>
            <person name="Samans B."/>
            <person name="Grimm C."/>
            <person name="Basiewicz M."/>
            <person name="Murat C."/>
            <person name="Martin F."/>
            <person name="Kogel K.H."/>
        </authorList>
    </citation>
    <scope>NUCLEOTIDE SEQUENCE [LARGE SCALE GENOMIC DNA]</scope>
    <source>
        <strain evidence="2 3">DSM 11827</strain>
    </source>
</reference>
<dbReference type="HOGENOM" id="CLU_066479_1_0_1"/>
<keyword evidence="1" id="KW-0472">Membrane</keyword>
<feature type="transmembrane region" description="Helical" evidence="1">
    <location>
        <begin position="51"/>
        <end position="69"/>
    </location>
</feature>
<comment type="caution">
    <text evidence="2">The sequence shown here is derived from an EMBL/GenBank/DDBJ whole genome shotgun (WGS) entry which is preliminary data.</text>
</comment>
<organism evidence="2 3">
    <name type="scientific">Serendipita indica (strain DSM 11827)</name>
    <name type="common">Root endophyte fungus</name>
    <name type="synonym">Piriformospora indica</name>
    <dbReference type="NCBI Taxonomy" id="1109443"/>
    <lineage>
        <taxon>Eukaryota</taxon>
        <taxon>Fungi</taxon>
        <taxon>Dikarya</taxon>
        <taxon>Basidiomycota</taxon>
        <taxon>Agaricomycotina</taxon>
        <taxon>Agaricomycetes</taxon>
        <taxon>Sebacinales</taxon>
        <taxon>Serendipitaceae</taxon>
        <taxon>Serendipita</taxon>
    </lineage>
</organism>
<dbReference type="eggNOG" id="ENOG502S3E8">
    <property type="taxonomic scope" value="Eukaryota"/>
</dbReference>
<dbReference type="STRING" id="1109443.G4TPM5"/>
<keyword evidence="3" id="KW-1185">Reference proteome</keyword>
<dbReference type="AlphaFoldDB" id="G4TPM5"/>
<feature type="transmembrane region" description="Helical" evidence="1">
    <location>
        <begin position="7"/>
        <end position="31"/>
    </location>
</feature>
<evidence type="ECO:0000256" key="1">
    <source>
        <dbReference type="SAM" id="Phobius"/>
    </source>
</evidence>
<protein>
    <submittedName>
        <fullName evidence="2">Related to tetraspanin Pls1 family-Laccaria bicolor</fullName>
    </submittedName>
</protein>
<name>G4TPM5_SERID</name>
<keyword evidence="1" id="KW-1133">Transmembrane helix</keyword>
<dbReference type="Proteomes" id="UP000007148">
    <property type="component" value="Unassembled WGS sequence"/>
</dbReference>
<accession>G4TPM5</accession>
<feature type="transmembrane region" description="Helical" evidence="1">
    <location>
        <begin position="176"/>
        <end position="194"/>
    </location>
</feature>
<feature type="transmembrane region" description="Helical" evidence="1">
    <location>
        <begin position="76"/>
        <end position="101"/>
    </location>
</feature>
<evidence type="ECO:0000313" key="2">
    <source>
        <dbReference type="EMBL" id="CCA73271.1"/>
    </source>
</evidence>
<proteinExistence type="predicted"/>
<evidence type="ECO:0000313" key="3">
    <source>
        <dbReference type="Proteomes" id="UP000007148"/>
    </source>
</evidence>